<dbReference type="CDD" id="cd00024">
    <property type="entry name" value="CD_CSD"/>
    <property type="match status" value="1"/>
</dbReference>
<evidence type="ECO:0000313" key="3">
    <source>
        <dbReference type="EMBL" id="KNZ54603.1"/>
    </source>
</evidence>
<proteinExistence type="predicted"/>
<evidence type="ECO:0000313" key="4">
    <source>
        <dbReference type="Proteomes" id="UP000037035"/>
    </source>
</evidence>
<dbReference type="SUPFAM" id="SSF54160">
    <property type="entry name" value="Chromo domain-like"/>
    <property type="match status" value="1"/>
</dbReference>
<keyword evidence="4" id="KW-1185">Reference proteome</keyword>
<dbReference type="Proteomes" id="UP000037035">
    <property type="component" value="Unassembled WGS sequence"/>
</dbReference>
<evidence type="ECO:0000259" key="2">
    <source>
        <dbReference type="PROSITE" id="PS50013"/>
    </source>
</evidence>
<dbReference type="Gene3D" id="2.40.50.40">
    <property type="match status" value="1"/>
</dbReference>
<comment type="caution">
    <text evidence="3">The sequence shown here is derived from an EMBL/GenBank/DDBJ whole genome shotgun (WGS) entry which is preliminary data.</text>
</comment>
<dbReference type="EMBL" id="LAVV01007839">
    <property type="protein sequence ID" value="KNZ54603.1"/>
    <property type="molecule type" value="Genomic_DNA"/>
</dbReference>
<dbReference type="InterPro" id="IPR016197">
    <property type="entry name" value="Chromo-like_dom_sf"/>
</dbReference>
<dbReference type="GO" id="GO:0006338">
    <property type="term" value="P:chromatin remodeling"/>
    <property type="evidence" value="ECO:0007669"/>
    <property type="project" value="UniProtKB-ARBA"/>
</dbReference>
<sequence>MLLIPLLDNLLLKPFMGEILSLTLSISFKSNFESTSKQPVNITNSRPINFAFNLPSSTLTNSEAICKKARSIQNRISCFEELFQTLSSFEMEGNPPSVSFFSPRASQGTLPGQNSSSSGNRQCSEWEVSRILDARLHKGKLQYLVKWAGHQSDKD</sequence>
<feature type="domain" description="Chromo" evidence="2">
    <location>
        <begin position="126"/>
        <end position="155"/>
    </location>
</feature>
<dbReference type="AlphaFoldDB" id="A0A0L6V1E3"/>
<name>A0A0L6V1E3_9BASI</name>
<feature type="region of interest" description="Disordered" evidence="1">
    <location>
        <begin position="97"/>
        <end position="122"/>
    </location>
</feature>
<reference evidence="3 4" key="1">
    <citation type="submission" date="2015-08" db="EMBL/GenBank/DDBJ databases">
        <title>Next Generation Sequencing and Analysis of the Genome of Puccinia sorghi L Schw, the Causal Agent of Maize Common Rust.</title>
        <authorList>
            <person name="Rochi L."/>
            <person name="Burguener G."/>
            <person name="Darino M."/>
            <person name="Turjanski A."/>
            <person name="Kreff E."/>
            <person name="Dieguez M.J."/>
            <person name="Sacco F."/>
        </authorList>
    </citation>
    <scope>NUCLEOTIDE SEQUENCE [LARGE SCALE GENOMIC DNA]</scope>
    <source>
        <strain evidence="3 4">RO10H11247</strain>
    </source>
</reference>
<evidence type="ECO:0000256" key="1">
    <source>
        <dbReference type="SAM" id="MobiDB-lite"/>
    </source>
</evidence>
<organism evidence="3 4">
    <name type="scientific">Puccinia sorghi</name>
    <dbReference type="NCBI Taxonomy" id="27349"/>
    <lineage>
        <taxon>Eukaryota</taxon>
        <taxon>Fungi</taxon>
        <taxon>Dikarya</taxon>
        <taxon>Basidiomycota</taxon>
        <taxon>Pucciniomycotina</taxon>
        <taxon>Pucciniomycetes</taxon>
        <taxon>Pucciniales</taxon>
        <taxon>Pucciniaceae</taxon>
        <taxon>Puccinia</taxon>
    </lineage>
</organism>
<accession>A0A0L6V1E3</accession>
<protein>
    <submittedName>
        <fullName evidence="3">Chromo (CHRromatin Organization MOdifier) domain protein</fullName>
    </submittedName>
</protein>
<gene>
    <name evidence="3" type="ORF">VP01_2903g5</name>
</gene>
<dbReference type="InterPro" id="IPR000953">
    <property type="entry name" value="Chromo/chromo_shadow_dom"/>
</dbReference>
<dbReference type="VEuPathDB" id="FungiDB:VP01_2903g5"/>
<dbReference type="PROSITE" id="PS50013">
    <property type="entry name" value="CHROMO_2"/>
    <property type="match status" value="1"/>
</dbReference>